<comment type="caution">
    <text evidence="2">The sequence shown here is derived from an EMBL/GenBank/DDBJ whole genome shotgun (WGS) entry which is preliminary data.</text>
</comment>
<dbReference type="RefSeq" id="WP_420068891.1">
    <property type="nucleotide sequence ID" value="NZ_JBCHKQ010000001.1"/>
</dbReference>
<sequence>MEKLEIIQYILEDEELIFFLPKTIRAQDAYSMYKYAEKLLQEKQPRMLLVDLSSTEYMDSTTIGTFLKLRSWMKAHGGSFFIANINKESARILREMHLYDYFNHFTNDLLAQIKKHVCNNLPQIDKNKLAAWYIKDAHECLIKAAPQLKESFLPLLKALQSKIAASQENVAHKH</sequence>
<evidence type="ECO:0000313" key="3">
    <source>
        <dbReference type="Proteomes" id="UP001466331"/>
    </source>
</evidence>
<dbReference type="Pfam" id="PF01740">
    <property type="entry name" value="STAS"/>
    <property type="match status" value="1"/>
</dbReference>
<protein>
    <submittedName>
        <fullName evidence="2">STAS domain-containing protein</fullName>
    </submittedName>
</protein>
<dbReference type="EMBL" id="JBCHKQ010000001">
    <property type="protein sequence ID" value="MEM5947442.1"/>
    <property type="molecule type" value="Genomic_DNA"/>
</dbReference>
<feature type="domain" description="STAS" evidence="1">
    <location>
        <begin position="16"/>
        <end position="103"/>
    </location>
</feature>
<dbReference type="Gene3D" id="3.30.750.24">
    <property type="entry name" value="STAS domain"/>
    <property type="match status" value="1"/>
</dbReference>
<accession>A0ABU9U9U4</accession>
<gene>
    <name evidence="2" type="ORF">WKV44_02685</name>
</gene>
<evidence type="ECO:0000259" key="1">
    <source>
        <dbReference type="PROSITE" id="PS50801"/>
    </source>
</evidence>
<dbReference type="Proteomes" id="UP001466331">
    <property type="component" value="Unassembled WGS sequence"/>
</dbReference>
<dbReference type="PROSITE" id="PS50801">
    <property type="entry name" value="STAS"/>
    <property type="match status" value="1"/>
</dbReference>
<keyword evidence="3" id="KW-1185">Reference proteome</keyword>
<reference evidence="2 3" key="1">
    <citation type="submission" date="2024-03" db="EMBL/GenBank/DDBJ databases">
        <title>Ignisphaera cupida sp. nov., a hyperthermophilic hydrolytic archaeon from a hot spring of Kamchatka, and proposal of Ignisphaeraceae fam. nov.</title>
        <authorList>
            <person name="Podosokorskaya O.A."/>
            <person name="Elcheninov A.G."/>
            <person name="Maltseva A.I."/>
            <person name="Zayulina K.S."/>
            <person name="Novikov A."/>
            <person name="Merkel A.Y."/>
        </authorList>
    </citation>
    <scope>NUCLEOTIDE SEQUENCE [LARGE SCALE GENOMIC DNA]</scope>
    <source>
        <strain evidence="2 3">38H-sp</strain>
    </source>
</reference>
<dbReference type="SUPFAM" id="SSF52091">
    <property type="entry name" value="SpoIIaa-like"/>
    <property type="match status" value="1"/>
</dbReference>
<name>A0ABU9U9U4_9SPIR</name>
<dbReference type="CDD" id="cd07043">
    <property type="entry name" value="STAS_anti-anti-sigma_factors"/>
    <property type="match status" value="1"/>
</dbReference>
<evidence type="ECO:0000313" key="2">
    <source>
        <dbReference type="EMBL" id="MEM5947442.1"/>
    </source>
</evidence>
<proteinExistence type="predicted"/>
<dbReference type="InterPro" id="IPR002645">
    <property type="entry name" value="STAS_dom"/>
</dbReference>
<dbReference type="PANTHER" id="PTHR33495">
    <property type="entry name" value="ANTI-SIGMA FACTOR ANTAGONIST TM_1081-RELATED-RELATED"/>
    <property type="match status" value="1"/>
</dbReference>
<organism evidence="2 3">
    <name type="scientific">Rarispira pelagica</name>
    <dbReference type="NCBI Taxonomy" id="3141764"/>
    <lineage>
        <taxon>Bacteria</taxon>
        <taxon>Pseudomonadati</taxon>
        <taxon>Spirochaetota</taxon>
        <taxon>Spirochaetia</taxon>
        <taxon>Winmispirales</taxon>
        <taxon>Winmispiraceae</taxon>
        <taxon>Rarispira</taxon>
    </lineage>
</organism>
<dbReference type="InterPro" id="IPR036513">
    <property type="entry name" value="STAS_dom_sf"/>
</dbReference>